<proteinExistence type="predicted"/>
<dbReference type="Pfam" id="PF01048">
    <property type="entry name" value="PNP_UDP_1"/>
    <property type="match status" value="1"/>
</dbReference>
<dbReference type="PANTHER" id="PTHR46832:SF2">
    <property type="entry name" value="FUTALOSINE HYDROLASE"/>
    <property type="match status" value="1"/>
</dbReference>
<accession>A0A5C6CGK1</accession>
<dbReference type="EC" id="3.2.2.26" evidence="1"/>
<dbReference type="GO" id="GO:0019284">
    <property type="term" value="P:L-methionine salvage from S-adenosylmethionine"/>
    <property type="evidence" value="ECO:0007669"/>
    <property type="project" value="TreeGrafter"/>
</dbReference>
<dbReference type="GO" id="GO:0008930">
    <property type="term" value="F:methylthioadenosine nucleosidase activity"/>
    <property type="evidence" value="ECO:0007669"/>
    <property type="project" value="TreeGrafter"/>
</dbReference>
<feature type="domain" description="Nucleoside phosphorylase" evidence="2">
    <location>
        <begin position="32"/>
        <end position="208"/>
    </location>
</feature>
<keyword evidence="3" id="KW-0378">Hydrolase</keyword>
<dbReference type="GO" id="GO:0009234">
    <property type="term" value="P:menaquinone biosynthetic process"/>
    <property type="evidence" value="ECO:0007669"/>
    <property type="project" value="UniProtKB-UniRule"/>
</dbReference>
<evidence type="ECO:0000313" key="4">
    <source>
        <dbReference type="Proteomes" id="UP000316304"/>
    </source>
</evidence>
<dbReference type="RefSeq" id="WP_231612395.1">
    <property type="nucleotide sequence ID" value="NZ_SJPT01000005.1"/>
</dbReference>
<comment type="caution">
    <text evidence="3">The sequence shown here is derived from an EMBL/GenBank/DDBJ whole genome shotgun (WGS) entry which is preliminary data.</text>
</comment>
<dbReference type="EMBL" id="SJPT01000005">
    <property type="protein sequence ID" value="TWU22411.1"/>
    <property type="molecule type" value="Genomic_DNA"/>
</dbReference>
<dbReference type="AlphaFoldDB" id="A0A5C6CGK1"/>
<dbReference type="PANTHER" id="PTHR46832">
    <property type="entry name" value="5'-METHYLTHIOADENOSINE/S-ADENOSYLHOMOCYSTEINE NUCLEOSIDASE"/>
    <property type="match status" value="1"/>
</dbReference>
<keyword evidence="4" id="KW-1185">Reference proteome</keyword>
<dbReference type="SUPFAM" id="SSF53167">
    <property type="entry name" value="Purine and uridine phosphorylases"/>
    <property type="match status" value="1"/>
</dbReference>
<name>A0A5C6CGK1_9BACT</name>
<evidence type="ECO:0000259" key="2">
    <source>
        <dbReference type="Pfam" id="PF01048"/>
    </source>
</evidence>
<dbReference type="InterPro" id="IPR019963">
    <property type="entry name" value="FL_hydrolase_MqnB"/>
</dbReference>
<dbReference type="NCBIfam" id="TIGR03664">
    <property type="entry name" value="fut_nucase"/>
    <property type="match status" value="1"/>
</dbReference>
<reference evidence="3 4" key="1">
    <citation type="submission" date="2019-02" db="EMBL/GenBank/DDBJ databases">
        <title>Deep-cultivation of Planctomycetes and their phenomic and genomic characterization uncovers novel biology.</title>
        <authorList>
            <person name="Wiegand S."/>
            <person name="Jogler M."/>
            <person name="Boedeker C."/>
            <person name="Pinto D."/>
            <person name="Vollmers J."/>
            <person name="Rivas-Marin E."/>
            <person name="Kohn T."/>
            <person name="Peeters S.H."/>
            <person name="Heuer A."/>
            <person name="Rast P."/>
            <person name="Oberbeckmann S."/>
            <person name="Bunk B."/>
            <person name="Jeske O."/>
            <person name="Meyerdierks A."/>
            <person name="Storesund J.E."/>
            <person name="Kallscheuer N."/>
            <person name="Luecker S."/>
            <person name="Lage O.M."/>
            <person name="Pohl T."/>
            <person name="Merkel B.J."/>
            <person name="Hornburger P."/>
            <person name="Mueller R.-W."/>
            <person name="Bruemmer F."/>
            <person name="Labrenz M."/>
            <person name="Spormann A.M."/>
            <person name="Op Den Camp H."/>
            <person name="Overmann J."/>
            <person name="Amann R."/>
            <person name="Jetten M.S.M."/>
            <person name="Mascher T."/>
            <person name="Medema M.H."/>
            <person name="Devos D.P."/>
            <person name="Kaster A.-K."/>
            <person name="Ovreas L."/>
            <person name="Rohde M."/>
            <person name="Galperin M.Y."/>
            <person name="Jogler C."/>
        </authorList>
    </citation>
    <scope>NUCLEOTIDE SEQUENCE [LARGE SCALE GENOMIC DNA]</scope>
    <source>
        <strain evidence="3 4">Pla52o</strain>
    </source>
</reference>
<keyword evidence="3" id="KW-0326">Glycosidase</keyword>
<dbReference type="GO" id="GO:0008782">
    <property type="term" value="F:adenosylhomocysteine nucleosidase activity"/>
    <property type="evidence" value="ECO:0007669"/>
    <property type="project" value="TreeGrafter"/>
</dbReference>
<evidence type="ECO:0000256" key="1">
    <source>
        <dbReference type="NCBIfam" id="TIGR03664"/>
    </source>
</evidence>
<gene>
    <name evidence="3" type="primary">mqnB</name>
    <name evidence="3" type="ORF">Pla52o_34670</name>
</gene>
<evidence type="ECO:0000313" key="3">
    <source>
        <dbReference type="EMBL" id="TWU22411.1"/>
    </source>
</evidence>
<dbReference type="InterPro" id="IPR000845">
    <property type="entry name" value="Nucleoside_phosphorylase_d"/>
</dbReference>
<organism evidence="3 4">
    <name type="scientific">Novipirellula galeiformis</name>
    <dbReference type="NCBI Taxonomy" id="2528004"/>
    <lineage>
        <taxon>Bacteria</taxon>
        <taxon>Pseudomonadati</taxon>
        <taxon>Planctomycetota</taxon>
        <taxon>Planctomycetia</taxon>
        <taxon>Pirellulales</taxon>
        <taxon>Pirellulaceae</taxon>
        <taxon>Novipirellula</taxon>
    </lineage>
</organism>
<dbReference type="InterPro" id="IPR035994">
    <property type="entry name" value="Nucleoside_phosphorylase_sf"/>
</dbReference>
<dbReference type="GO" id="GO:0009116">
    <property type="term" value="P:nucleoside metabolic process"/>
    <property type="evidence" value="ECO:0007669"/>
    <property type="project" value="InterPro"/>
</dbReference>
<protein>
    <recommendedName>
        <fullName evidence="1">Futalosine hydrolase</fullName>
        <ecNumber evidence="1">3.2.2.26</ecNumber>
    </recommendedName>
</protein>
<dbReference type="Proteomes" id="UP000316304">
    <property type="component" value="Unassembled WGS sequence"/>
</dbReference>
<sequence>MGSNLLLIPTAIERDKLAPLLDVSAHTNGWSIELCGFGQIAAAARTSQLVATFQPNRVLLVGIAGTLDDRAEVGSAYRFSHVTCHGIGVGSGDNFRSAGEIGWSQFGRIDDEIELDRWGGPSPRLHPGLLSVCAASASQLEAKVRAKRFPKASVEEMEGFGVAMACQLHCVPVEIVRGISNHAGDRDHARWQTDNALQAAATIVHSLLSSN</sequence>
<dbReference type="GO" id="GO:0005829">
    <property type="term" value="C:cytosol"/>
    <property type="evidence" value="ECO:0007669"/>
    <property type="project" value="TreeGrafter"/>
</dbReference>
<dbReference type="Gene3D" id="3.40.50.1580">
    <property type="entry name" value="Nucleoside phosphorylase domain"/>
    <property type="match status" value="1"/>
</dbReference>